<evidence type="ECO:0000256" key="1">
    <source>
        <dbReference type="SAM" id="SignalP"/>
    </source>
</evidence>
<dbReference type="AlphaFoldDB" id="A0A8J2SWH6"/>
<feature type="signal peptide" evidence="1">
    <location>
        <begin position="1"/>
        <end position="20"/>
    </location>
</feature>
<evidence type="ECO:0008006" key="4">
    <source>
        <dbReference type="Google" id="ProtNLM"/>
    </source>
</evidence>
<feature type="chain" id="PRO_5035240405" description="Glycosyltransferase 2-like domain-containing protein" evidence="1">
    <location>
        <begin position="21"/>
        <end position="868"/>
    </location>
</feature>
<dbReference type="EMBL" id="CAKKNE010000005">
    <property type="protein sequence ID" value="CAH0375827.1"/>
    <property type="molecule type" value="Genomic_DNA"/>
</dbReference>
<keyword evidence="3" id="KW-1185">Reference proteome</keyword>
<dbReference type="SUPFAM" id="SSF52540">
    <property type="entry name" value="P-loop containing nucleoside triphosphate hydrolases"/>
    <property type="match status" value="1"/>
</dbReference>
<organism evidence="2 3">
    <name type="scientific">Pelagomonas calceolata</name>
    <dbReference type="NCBI Taxonomy" id="35677"/>
    <lineage>
        <taxon>Eukaryota</taxon>
        <taxon>Sar</taxon>
        <taxon>Stramenopiles</taxon>
        <taxon>Ochrophyta</taxon>
        <taxon>Pelagophyceae</taxon>
        <taxon>Pelagomonadales</taxon>
        <taxon>Pelagomonadaceae</taxon>
        <taxon>Pelagomonas</taxon>
    </lineage>
</organism>
<evidence type="ECO:0000313" key="2">
    <source>
        <dbReference type="EMBL" id="CAH0375827.1"/>
    </source>
</evidence>
<accession>A0A8J2SWH6</accession>
<dbReference type="Gene3D" id="3.40.50.300">
    <property type="entry name" value="P-loop containing nucleotide triphosphate hydrolases"/>
    <property type="match status" value="1"/>
</dbReference>
<sequence>MTRRLCQCVALLATLPILDAAFCQRKGGKAAVTCEGSGQHKKCWPSDDCAKRLNVQEKARKCVEEHCGTGERPGLKAWGAMCLDRCRATLWRATARQLVAPVIEDRRRLSLVLWGGDLWGAGAPLPPHPIRNASSLALQIRRAAFAEALEENYVTGMGRRTGGGWFDRGSPMIYEKTGGPLVLYGLQRSGTNALTGLVSAHLGTEVYNGERDDEYYARRAPRLSPTRFNDPRWKHFRPTHVSRLNSTHVLYASPHSTTPHLAHKEMTPLEERSGYGASSRPANVGDDREAFYARSARDLDSLIKAEACFRKGALCSVQVQVRAYIIGVRHPGAWLDSLHRHCPDCPLSMRGTRAKAVWHAPGYYAQLWDATYTKWLEMAKDRRIVIVRNEDVTRSCVRAVQALAWRLGLRYDASKSSRACSRDMQVDMTLSGGLGPQDKDSLERGAGWLFGLAGSREALEAILQINGQTMKSLGYPKQPLATFVTASLELVEPMYQWFLQAWDKVAKDKSGEAVSPTCDNLSEKVQKNRRAWWMKGTYASTHPKTREDYLMLQHAADYVSPVTRLEREKNSASKNVALAALVRDACAAFTCNTRMVDALIAQAVDLEFKVYILEDGSSDCTPQVLERWIDAKTYVEAVPPPPSSDKWAWDESMKGAYALRRDEALRQKRYMRMALLRNHLTSYILKQSVVDALVVYDADQGSGWASSHIINAIAAVIDGRYDAVCGNGIIAQAQQDRFIHRDLLALRWSDFEDQPSGGIELAPSESPSSEADRLYDSGGRRVASCFGGLAIYDSAIFRDDGCAYDFSVTDGIWDCEHVLLNKCLASKGRSLTLLPNLIINGPYATGRRAKIVHLRKPPPSKSHHKHEF</sequence>
<proteinExistence type="predicted"/>
<dbReference type="Proteomes" id="UP000789595">
    <property type="component" value="Unassembled WGS sequence"/>
</dbReference>
<gene>
    <name evidence="2" type="ORF">PECAL_5P03750</name>
</gene>
<dbReference type="InterPro" id="IPR027417">
    <property type="entry name" value="P-loop_NTPase"/>
</dbReference>
<keyword evidence="1" id="KW-0732">Signal</keyword>
<name>A0A8J2SWH6_9STRA</name>
<reference evidence="2" key="1">
    <citation type="submission" date="2021-11" db="EMBL/GenBank/DDBJ databases">
        <authorList>
            <consortium name="Genoscope - CEA"/>
            <person name="William W."/>
        </authorList>
    </citation>
    <scope>NUCLEOTIDE SEQUENCE</scope>
</reference>
<evidence type="ECO:0000313" key="3">
    <source>
        <dbReference type="Proteomes" id="UP000789595"/>
    </source>
</evidence>
<comment type="caution">
    <text evidence="2">The sequence shown here is derived from an EMBL/GenBank/DDBJ whole genome shotgun (WGS) entry which is preliminary data.</text>
</comment>
<protein>
    <recommendedName>
        <fullName evidence="4">Glycosyltransferase 2-like domain-containing protein</fullName>
    </recommendedName>
</protein>